<name>A0A699XAA7_TANCI</name>
<gene>
    <name evidence="2" type="ORF">Tci_929041</name>
</gene>
<feature type="compositionally biased region" description="Acidic residues" evidence="1">
    <location>
        <begin position="60"/>
        <end position="71"/>
    </location>
</feature>
<proteinExistence type="predicted"/>
<dbReference type="AlphaFoldDB" id="A0A699XAA7"/>
<feature type="region of interest" description="Disordered" evidence="1">
    <location>
        <begin position="21"/>
        <end position="71"/>
    </location>
</feature>
<reference evidence="2" key="1">
    <citation type="journal article" date="2019" name="Sci. Rep.">
        <title>Draft genome of Tanacetum cinerariifolium, the natural source of mosquito coil.</title>
        <authorList>
            <person name="Yamashiro T."/>
            <person name="Shiraishi A."/>
            <person name="Satake H."/>
            <person name="Nakayama K."/>
        </authorList>
    </citation>
    <scope>NUCLEOTIDE SEQUENCE</scope>
</reference>
<comment type="caution">
    <text evidence="2">The sequence shown here is derived from an EMBL/GenBank/DDBJ whole genome shotgun (WGS) entry which is preliminary data.</text>
</comment>
<protein>
    <submittedName>
        <fullName evidence="2">Uncharacterized protein</fullName>
    </submittedName>
</protein>
<feature type="compositionally biased region" description="Low complexity" evidence="1">
    <location>
        <begin position="41"/>
        <end position="56"/>
    </location>
</feature>
<accession>A0A699XAA7</accession>
<evidence type="ECO:0000313" key="2">
    <source>
        <dbReference type="EMBL" id="GFD57072.1"/>
    </source>
</evidence>
<sequence>GAGAGCHRFAAQLERRACLGRAGHGQRRQACNSGPPRRSHLSGLRRPGGRRPAPGRDLLEPEAADDGLDVG</sequence>
<dbReference type="EMBL" id="BKCJ011836624">
    <property type="protein sequence ID" value="GFD57072.1"/>
    <property type="molecule type" value="Genomic_DNA"/>
</dbReference>
<evidence type="ECO:0000256" key="1">
    <source>
        <dbReference type="SAM" id="MobiDB-lite"/>
    </source>
</evidence>
<feature type="non-terminal residue" evidence="2">
    <location>
        <position position="71"/>
    </location>
</feature>
<organism evidence="2">
    <name type="scientific">Tanacetum cinerariifolium</name>
    <name type="common">Dalmatian daisy</name>
    <name type="synonym">Chrysanthemum cinerariifolium</name>
    <dbReference type="NCBI Taxonomy" id="118510"/>
    <lineage>
        <taxon>Eukaryota</taxon>
        <taxon>Viridiplantae</taxon>
        <taxon>Streptophyta</taxon>
        <taxon>Embryophyta</taxon>
        <taxon>Tracheophyta</taxon>
        <taxon>Spermatophyta</taxon>
        <taxon>Magnoliopsida</taxon>
        <taxon>eudicotyledons</taxon>
        <taxon>Gunneridae</taxon>
        <taxon>Pentapetalae</taxon>
        <taxon>asterids</taxon>
        <taxon>campanulids</taxon>
        <taxon>Asterales</taxon>
        <taxon>Asteraceae</taxon>
        <taxon>Asteroideae</taxon>
        <taxon>Anthemideae</taxon>
        <taxon>Anthemidinae</taxon>
        <taxon>Tanacetum</taxon>
    </lineage>
</organism>
<feature type="non-terminal residue" evidence="2">
    <location>
        <position position="1"/>
    </location>
</feature>